<dbReference type="AlphaFoldDB" id="A0A7Y3TA93"/>
<evidence type="ECO:0000313" key="1">
    <source>
        <dbReference type="EMBL" id="NNV23955.1"/>
    </source>
</evidence>
<reference evidence="1 2" key="1">
    <citation type="submission" date="2018-11" db="EMBL/GenBank/DDBJ databases">
        <title>Genome sequencing and analysis.</title>
        <authorList>
            <person name="Huang Y.-T."/>
        </authorList>
    </citation>
    <scope>NUCLEOTIDE SEQUENCE [LARGE SCALE GENOMIC DNA]</scope>
    <source>
        <strain evidence="1 2">SHIN</strain>
    </source>
</reference>
<gene>
    <name evidence="1" type="ORF">EHE22_26765</name>
</gene>
<evidence type="ECO:0000313" key="2">
    <source>
        <dbReference type="Proteomes" id="UP000526233"/>
    </source>
</evidence>
<sequence>MTTENERYYDDVIAPRLHQLAEECKQRDMSFVASVEYDPGDTASTILLTENSGYHARLMCAAAESGGNIDSLIFAIMKYAREHGHGSICLQQLGVPSVPETEIRQ</sequence>
<dbReference type="Proteomes" id="UP000526233">
    <property type="component" value="Unassembled WGS sequence"/>
</dbReference>
<name>A0A7Y3TA93_9HYPH</name>
<comment type="caution">
    <text evidence="1">The sequence shown here is derived from an EMBL/GenBank/DDBJ whole genome shotgun (WGS) entry which is preliminary data.</text>
</comment>
<protein>
    <submittedName>
        <fullName evidence="1">Uncharacterized protein</fullName>
    </submittedName>
</protein>
<accession>A0A7Y3TA93</accession>
<dbReference type="RefSeq" id="WP_171380732.1">
    <property type="nucleotide sequence ID" value="NZ_PKQI01000007.1"/>
</dbReference>
<proteinExistence type="predicted"/>
<organism evidence="1 2">
    <name type="scientific">Brucella pseudogrignonensis</name>
    <dbReference type="NCBI Taxonomy" id="419475"/>
    <lineage>
        <taxon>Bacteria</taxon>
        <taxon>Pseudomonadati</taxon>
        <taxon>Pseudomonadota</taxon>
        <taxon>Alphaproteobacteria</taxon>
        <taxon>Hyphomicrobiales</taxon>
        <taxon>Brucellaceae</taxon>
        <taxon>Brucella/Ochrobactrum group</taxon>
        <taxon>Brucella</taxon>
    </lineage>
</organism>
<dbReference type="EMBL" id="PKQI01000007">
    <property type="protein sequence ID" value="NNV23955.1"/>
    <property type="molecule type" value="Genomic_DNA"/>
</dbReference>